<proteinExistence type="predicted"/>
<dbReference type="Pfam" id="PF01136">
    <property type="entry name" value="Peptidase_U32"/>
    <property type="match status" value="2"/>
</dbReference>
<accession>A0A9D1KFF5</accession>
<organism evidence="3 4">
    <name type="scientific">Candidatus Caccovicinus merdipullorum</name>
    <dbReference type="NCBI Taxonomy" id="2840724"/>
    <lineage>
        <taxon>Bacteria</taxon>
        <taxon>Bacillati</taxon>
        <taxon>Bacillota</taxon>
        <taxon>Clostridia</taxon>
        <taxon>Eubacteriales</taxon>
        <taxon>Candidatus Caccovicinus</taxon>
    </lineage>
</organism>
<protein>
    <submittedName>
        <fullName evidence="3">U32 family peptidase</fullName>
    </submittedName>
</protein>
<dbReference type="PROSITE" id="PS01276">
    <property type="entry name" value="PEPTIDASE_U32"/>
    <property type="match status" value="1"/>
</dbReference>
<sequence>MNRKPVEVLAPAGSYESMTAAVSAGADAVYIGGTRFGARAFADNLDQETLCRAIDYVHLHGRRLYLTVNTLFKEQELEELYDYLKPFYEAGLDSVIVQDLGALAFIREHFPDLPIHASTQMTITGPHGAKILKDMGASRIVTARELSLEEIRKIHEQVDIEIESFVHGALCYCYSGQCLMSSLIGGRSGNRGRCAQTCRLPFEVKRGGRTLNSKNERYVLSLKDLCTLDLLPEILEAGVYSLKIEGRMKSPRYTAGVVAVYRKYADRYLKNGGRGWKVSPADRKILLDLFDRGGLTEGYYKEHNGRDMVVLKEKPSFRESNSMLFTYLDETYVNTPIQKPIKGYGWFKTGQPAGLFLEAEGMDGAAVSVHAEGALVQEAVKQPMTREKIIKQLEKTGNTQFYFQELDVQAEGNVFLPLQSLNELRRKGLEALEQALLSECRRPAKEDGEDGIRPEVRKTPETGKDRGAQKEYKTETVPASDRVGSRPLFVASLEEQEQLEPVLGCKEVDAVYADADGFHAEYWKETVKACKKAGKQCFLMMPHIFRQEAEEYFEICRDELEEAGFDGVVVRSLEEVGWIKEQGLAEKLPMIFDASLYTWNHQSLEVMEKEGAVRTVMPAELTVRELKARGAAGQEIMIYGNLPMMVSAQCIRKTMEGCSRRREILYLKDRTGKQMAVKNHCTFCYNTIYNASPLSLLGMEDQVKGLMPGALRLQFTTESPRETARCLKAFADGFLYGRKAELPFTDYTRGHMKRGVE</sequence>
<dbReference type="PANTHER" id="PTHR30217">
    <property type="entry name" value="PEPTIDASE U32 FAMILY"/>
    <property type="match status" value="1"/>
</dbReference>
<dbReference type="InterPro" id="IPR051454">
    <property type="entry name" value="RNA/ubiquinone_mod_enzymes"/>
</dbReference>
<evidence type="ECO:0000313" key="4">
    <source>
        <dbReference type="Proteomes" id="UP000886860"/>
    </source>
</evidence>
<feature type="domain" description="Peptidase U32 collagenase" evidence="2">
    <location>
        <begin position="318"/>
        <end position="436"/>
    </location>
</feature>
<comment type="caution">
    <text evidence="3">The sequence shown here is derived from an EMBL/GenBank/DDBJ whole genome shotgun (WGS) entry which is preliminary data.</text>
</comment>
<dbReference type="InterPro" id="IPR001539">
    <property type="entry name" value="Peptidase_U32"/>
</dbReference>
<dbReference type="EMBL" id="DVKS01000104">
    <property type="protein sequence ID" value="HIT41665.1"/>
    <property type="molecule type" value="Genomic_DNA"/>
</dbReference>
<dbReference type="Pfam" id="PF12392">
    <property type="entry name" value="DUF3656"/>
    <property type="match status" value="1"/>
</dbReference>
<name>A0A9D1KFF5_9FIRM</name>
<dbReference type="AlphaFoldDB" id="A0A9D1KFF5"/>
<gene>
    <name evidence="3" type="ORF">IAB60_06145</name>
</gene>
<dbReference type="InterPro" id="IPR020988">
    <property type="entry name" value="Pept_U32_collagenase"/>
</dbReference>
<evidence type="ECO:0000259" key="2">
    <source>
        <dbReference type="Pfam" id="PF12392"/>
    </source>
</evidence>
<reference evidence="3" key="1">
    <citation type="submission" date="2020-10" db="EMBL/GenBank/DDBJ databases">
        <authorList>
            <person name="Gilroy R."/>
        </authorList>
    </citation>
    <scope>NUCLEOTIDE SEQUENCE</scope>
    <source>
        <strain evidence="3">CHK123-3438</strain>
    </source>
</reference>
<reference evidence="3" key="2">
    <citation type="journal article" date="2021" name="PeerJ">
        <title>Extensive microbial diversity within the chicken gut microbiome revealed by metagenomics and culture.</title>
        <authorList>
            <person name="Gilroy R."/>
            <person name="Ravi A."/>
            <person name="Getino M."/>
            <person name="Pursley I."/>
            <person name="Horton D.L."/>
            <person name="Alikhan N.F."/>
            <person name="Baker D."/>
            <person name="Gharbi K."/>
            <person name="Hall N."/>
            <person name="Watson M."/>
            <person name="Adriaenssens E.M."/>
            <person name="Foster-Nyarko E."/>
            <person name="Jarju S."/>
            <person name="Secka A."/>
            <person name="Antonio M."/>
            <person name="Oren A."/>
            <person name="Chaudhuri R.R."/>
            <person name="La Ragione R."/>
            <person name="Hildebrand F."/>
            <person name="Pallen M.J."/>
        </authorList>
    </citation>
    <scope>NUCLEOTIDE SEQUENCE</scope>
    <source>
        <strain evidence="3">CHK123-3438</strain>
    </source>
</reference>
<feature type="region of interest" description="Disordered" evidence="1">
    <location>
        <begin position="443"/>
        <end position="477"/>
    </location>
</feature>
<evidence type="ECO:0000313" key="3">
    <source>
        <dbReference type="EMBL" id="HIT41665.1"/>
    </source>
</evidence>
<dbReference type="PANTHER" id="PTHR30217:SF10">
    <property type="entry name" value="23S RRNA 5-HYDROXYCYTIDINE C2501 SYNTHASE"/>
    <property type="match status" value="1"/>
</dbReference>
<evidence type="ECO:0000256" key="1">
    <source>
        <dbReference type="SAM" id="MobiDB-lite"/>
    </source>
</evidence>
<dbReference type="Proteomes" id="UP000886860">
    <property type="component" value="Unassembled WGS sequence"/>
</dbReference>
<feature type="compositionally biased region" description="Basic and acidic residues" evidence="1">
    <location>
        <begin position="443"/>
        <end position="474"/>
    </location>
</feature>